<keyword evidence="5" id="KW-1185">Reference proteome</keyword>
<organism evidence="4 5">
    <name type="scientific">Mucilaginibacter polytrichastri</name>
    <dbReference type="NCBI Taxonomy" id="1302689"/>
    <lineage>
        <taxon>Bacteria</taxon>
        <taxon>Pseudomonadati</taxon>
        <taxon>Bacteroidota</taxon>
        <taxon>Sphingobacteriia</taxon>
        <taxon>Sphingobacteriales</taxon>
        <taxon>Sphingobacteriaceae</taxon>
        <taxon>Mucilaginibacter</taxon>
    </lineage>
</organism>
<comment type="caution">
    <text evidence="4">The sequence shown here is derived from an EMBL/GenBank/DDBJ whole genome shotgun (WGS) entry which is preliminary data.</text>
</comment>
<protein>
    <recommendedName>
        <fullName evidence="3">Methyltransferase domain-containing protein</fullName>
    </recommendedName>
</protein>
<dbReference type="OrthoDB" id="529208at2"/>
<dbReference type="SUPFAM" id="SSF53335">
    <property type="entry name" value="S-adenosyl-L-methionine-dependent methyltransferases"/>
    <property type="match status" value="1"/>
</dbReference>
<proteinExistence type="predicted"/>
<sequence length="274" mass="31421">MSSITTIPHEQQAGSAFSKQAAIFDKIYADNTIVHYKRKRVREHFISLLKPGSKILELNSGTGEDAIYFAQQGHRVHATDIAEGMQQKLRQKADTFIDQRKISTELCSFTQLDNLKQRGPYDAIFSNFGGLNCTDQLGVVLASFDRLLKPGGVVTMVIIPKFCLWESLLIFKGKFKTATRRWFAGKGRTAHIDGKYFTCWYYNPSYLTKRLKNNYELVGLEGLCTFVPPSYIEGFAEKYPASFRMLQSLENRFKSSFPFKYWGDYFIISFRKNA</sequence>
<dbReference type="CDD" id="cd02440">
    <property type="entry name" value="AdoMet_MTases"/>
    <property type="match status" value="1"/>
</dbReference>
<dbReference type="Pfam" id="PF13649">
    <property type="entry name" value="Methyltransf_25"/>
    <property type="match status" value="1"/>
</dbReference>
<evidence type="ECO:0000259" key="3">
    <source>
        <dbReference type="Pfam" id="PF13649"/>
    </source>
</evidence>
<dbReference type="Gene3D" id="3.40.50.150">
    <property type="entry name" value="Vaccinia Virus protein VP39"/>
    <property type="match status" value="1"/>
</dbReference>
<evidence type="ECO:0000313" key="5">
    <source>
        <dbReference type="Proteomes" id="UP000186720"/>
    </source>
</evidence>
<dbReference type="GO" id="GO:0032259">
    <property type="term" value="P:methylation"/>
    <property type="evidence" value="ECO:0007669"/>
    <property type="project" value="UniProtKB-KW"/>
</dbReference>
<dbReference type="EMBL" id="MPPL01000001">
    <property type="protein sequence ID" value="OKS87173.1"/>
    <property type="molecule type" value="Genomic_DNA"/>
</dbReference>
<keyword evidence="1" id="KW-0489">Methyltransferase</keyword>
<dbReference type="STRING" id="1302689.RG47T_2632"/>
<name>A0A1Q5ZZI1_9SPHI</name>
<keyword evidence="2" id="KW-0808">Transferase</keyword>
<feature type="domain" description="Methyltransferase" evidence="3">
    <location>
        <begin position="55"/>
        <end position="152"/>
    </location>
</feature>
<dbReference type="RefSeq" id="WP_074489829.1">
    <property type="nucleotide sequence ID" value="NZ_FPAM01000005.1"/>
</dbReference>
<gene>
    <name evidence="4" type="ORF">RG47T_2632</name>
</gene>
<dbReference type="Proteomes" id="UP000186720">
    <property type="component" value="Unassembled WGS sequence"/>
</dbReference>
<dbReference type="InterPro" id="IPR029063">
    <property type="entry name" value="SAM-dependent_MTases_sf"/>
</dbReference>
<reference evidence="4 5" key="1">
    <citation type="submission" date="2016-11" db="EMBL/GenBank/DDBJ databases">
        <title>Whole Genome Sequencing of Mucilaginibacter polytrichastri RG4-7(T) isolated from the moss sample.</title>
        <authorList>
            <person name="Li Y."/>
        </authorList>
    </citation>
    <scope>NUCLEOTIDE SEQUENCE [LARGE SCALE GENOMIC DNA]</scope>
    <source>
        <strain evidence="4 5">RG4-7</strain>
    </source>
</reference>
<evidence type="ECO:0000256" key="2">
    <source>
        <dbReference type="ARBA" id="ARBA00022679"/>
    </source>
</evidence>
<dbReference type="InterPro" id="IPR041698">
    <property type="entry name" value="Methyltransf_25"/>
</dbReference>
<evidence type="ECO:0000313" key="4">
    <source>
        <dbReference type="EMBL" id="OKS87173.1"/>
    </source>
</evidence>
<accession>A0A1Q5ZZI1</accession>
<evidence type="ECO:0000256" key="1">
    <source>
        <dbReference type="ARBA" id="ARBA00022603"/>
    </source>
</evidence>
<dbReference type="GO" id="GO:0008168">
    <property type="term" value="F:methyltransferase activity"/>
    <property type="evidence" value="ECO:0007669"/>
    <property type="project" value="UniProtKB-KW"/>
</dbReference>
<dbReference type="AlphaFoldDB" id="A0A1Q5ZZI1"/>
<dbReference type="PANTHER" id="PTHR43861:SF1">
    <property type="entry name" value="TRANS-ACONITATE 2-METHYLTRANSFERASE"/>
    <property type="match status" value="1"/>
</dbReference>
<dbReference type="PANTHER" id="PTHR43861">
    <property type="entry name" value="TRANS-ACONITATE 2-METHYLTRANSFERASE-RELATED"/>
    <property type="match status" value="1"/>
</dbReference>